<dbReference type="AlphaFoldDB" id="A0A6D2HGX0"/>
<feature type="compositionally biased region" description="Basic and acidic residues" evidence="1">
    <location>
        <begin position="44"/>
        <end position="58"/>
    </location>
</feature>
<evidence type="ECO:0000313" key="3">
    <source>
        <dbReference type="EMBL" id="CAA7015306.1"/>
    </source>
</evidence>
<feature type="region of interest" description="Disordered" evidence="1">
    <location>
        <begin position="241"/>
        <end position="262"/>
    </location>
</feature>
<evidence type="ECO:0000256" key="1">
    <source>
        <dbReference type="SAM" id="MobiDB-lite"/>
    </source>
</evidence>
<evidence type="ECO:0000313" key="4">
    <source>
        <dbReference type="Proteomes" id="UP000467841"/>
    </source>
</evidence>
<feature type="compositionally biased region" description="Acidic residues" evidence="1">
    <location>
        <begin position="30"/>
        <end position="43"/>
    </location>
</feature>
<proteinExistence type="predicted"/>
<feature type="domain" description="Arabidopsis retrotransposon Orf1 C-terminal" evidence="2">
    <location>
        <begin position="102"/>
        <end position="199"/>
    </location>
</feature>
<evidence type="ECO:0000259" key="2">
    <source>
        <dbReference type="Pfam" id="PF03078"/>
    </source>
</evidence>
<accession>A0A6D2HGX0</accession>
<dbReference type="Pfam" id="PF03078">
    <property type="entry name" value="ATHILA"/>
    <property type="match status" value="1"/>
</dbReference>
<dbReference type="OrthoDB" id="1750933at2759"/>
<comment type="caution">
    <text evidence="3">The sequence shown here is derived from an EMBL/GenBank/DDBJ whole genome shotgun (WGS) entry which is preliminary data.</text>
</comment>
<dbReference type="Proteomes" id="UP000467841">
    <property type="component" value="Unassembled WGS sequence"/>
</dbReference>
<name>A0A6D2HGX0_9BRAS</name>
<reference evidence="3" key="1">
    <citation type="submission" date="2020-01" db="EMBL/GenBank/DDBJ databases">
        <authorList>
            <person name="Mishra B."/>
        </authorList>
    </citation>
    <scope>NUCLEOTIDE SEQUENCE [LARGE SCALE GENOMIC DNA]</scope>
</reference>
<gene>
    <name evidence="3" type="ORF">MERR_LOCUS2541</name>
</gene>
<dbReference type="EMBL" id="CACVBM020000162">
    <property type="protein sequence ID" value="CAA7015306.1"/>
    <property type="molecule type" value="Genomic_DNA"/>
</dbReference>
<feature type="compositionally biased region" description="Acidic residues" evidence="1">
    <location>
        <begin position="87"/>
        <end position="127"/>
    </location>
</feature>
<organism evidence="3 4">
    <name type="scientific">Microthlaspi erraticum</name>
    <dbReference type="NCBI Taxonomy" id="1685480"/>
    <lineage>
        <taxon>Eukaryota</taxon>
        <taxon>Viridiplantae</taxon>
        <taxon>Streptophyta</taxon>
        <taxon>Embryophyta</taxon>
        <taxon>Tracheophyta</taxon>
        <taxon>Spermatophyta</taxon>
        <taxon>Magnoliopsida</taxon>
        <taxon>eudicotyledons</taxon>
        <taxon>Gunneridae</taxon>
        <taxon>Pentapetalae</taxon>
        <taxon>rosids</taxon>
        <taxon>malvids</taxon>
        <taxon>Brassicales</taxon>
        <taxon>Brassicaceae</taxon>
        <taxon>Coluteocarpeae</taxon>
        <taxon>Microthlaspi</taxon>
    </lineage>
</organism>
<dbReference type="InterPro" id="IPR004312">
    <property type="entry name" value="ATHILA_Orf1_C"/>
</dbReference>
<feature type="region of interest" description="Disordered" evidence="1">
    <location>
        <begin position="25"/>
        <end position="127"/>
    </location>
</feature>
<sequence>MVEGESSNARERRLKIQADLAAMTQRMEESDAEEYVYSEEESESERLREERRTKKRNDSISSESEQGEFEIGVNLVQEEGDGSPSEEGSDDSESEEEGEEVNQLVDESEQESNQDEPMEVEPQEKEEELPMYQEHYNALFSMDFVKTRYPHVDTMKALGIFEDVELVLKNMHLGKFFSHLTYKELTCEFLASMRLHLHTYACLAFEIGLLEHSGAYGHEEHGGTWRMEAAQLDTQRKKGEAILKTSSTTTRPTGRVPQLDRPSFNSIELRSQSQTRKMLLPP</sequence>
<protein>
    <recommendedName>
        <fullName evidence="2">Arabidopsis retrotransposon Orf1 C-terminal domain-containing protein</fullName>
    </recommendedName>
</protein>
<keyword evidence="4" id="KW-1185">Reference proteome</keyword>